<dbReference type="OrthoDB" id="10424146at2759"/>
<feature type="non-terminal residue" evidence="1">
    <location>
        <position position="52"/>
    </location>
</feature>
<dbReference type="AlphaFoldDB" id="A0A0R0M0N9"/>
<comment type="caution">
    <text evidence="1">The sequence shown here is derived from an EMBL/GenBank/DDBJ whole genome shotgun (WGS) entry which is preliminary data.</text>
</comment>
<name>A0A0R0M0N9_9MICR</name>
<evidence type="ECO:0000313" key="2">
    <source>
        <dbReference type="Proteomes" id="UP000051530"/>
    </source>
</evidence>
<accession>A0A0R0M0N9</accession>
<evidence type="ECO:0000313" key="1">
    <source>
        <dbReference type="EMBL" id="KRH92561.1"/>
    </source>
</evidence>
<proteinExistence type="predicted"/>
<dbReference type="VEuPathDB" id="MicrosporidiaDB:M153_4416000158"/>
<organism evidence="1 2">
    <name type="scientific">Pseudoloma neurophilia</name>
    <dbReference type="NCBI Taxonomy" id="146866"/>
    <lineage>
        <taxon>Eukaryota</taxon>
        <taxon>Fungi</taxon>
        <taxon>Fungi incertae sedis</taxon>
        <taxon>Microsporidia</taxon>
        <taxon>Pseudoloma</taxon>
    </lineage>
</organism>
<dbReference type="Proteomes" id="UP000051530">
    <property type="component" value="Unassembled WGS sequence"/>
</dbReference>
<reference evidence="1 2" key="1">
    <citation type="submission" date="2015-07" db="EMBL/GenBank/DDBJ databases">
        <title>The genome of Pseudoloma neurophilia, a relevant intracellular parasite of the zebrafish.</title>
        <authorList>
            <person name="Ndikumana S."/>
            <person name="Pelin A."/>
            <person name="Sanders J."/>
            <person name="Corradi N."/>
        </authorList>
    </citation>
    <scope>NUCLEOTIDE SEQUENCE [LARGE SCALE GENOMIC DNA]</scope>
    <source>
        <strain evidence="1 2">MK1</strain>
    </source>
</reference>
<dbReference type="EMBL" id="LGUB01000831">
    <property type="protein sequence ID" value="KRH92561.1"/>
    <property type="molecule type" value="Genomic_DNA"/>
</dbReference>
<gene>
    <name evidence="1" type="ORF">M153_4416000158</name>
</gene>
<sequence>MSSIRLHPLQRVIDRAIRDVLGCSSKYCRKAAYEELRMPSMALRGRVIAKWL</sequence>
<keyword evidence="2" id="KW-1185">Reference proteome</keyword>
<protein>
    <submittedName>
        <fullName evidence="1">Putative transposable element</fullName>
    </submittedName>
</protein>